<dbReference type="PANTHER" id="PTHR24200:SF15">
    <property type="entry name" value="MICROTUBULE-ASSOCIATED TUMOR SUPPRESSOR CANDIDATE 2-LIKE ISOFORM X1"/>
    <property type="match status" value="1"/>
</dbReference>
<protein>
    <recommendedName>
        <fullName evidence="5">Microtubule associated scaffold protein 2</fullName>
    </recommendedName>
</protein>
<keyword evidence="1 2" id="KW-0175">Coiled coil</keyword>
<evidence type="ECO:0008006" key="5">
    <source>
        <dbReference type="Google" id="ProtNLM"/>
    </source>
</evidence>
<dbReference type="AlphaFoldDB" id="A0A8C7Y8I3"/>
<reference evidence="3" key="2">
    <citation type="submission" date="2025-09" db="UniProtKB">
        <authorList>
            <consortium name="Ensembl"/>
        </authorList>
    </citation>
    <scope>IDENTIFICATION</scope>
</reference>
<dbReference type="GeneTree" id="ENSGT00950000183026"/>
<dbReference type="PANTHER" id="PTHR24200">
    <property type="entry name" value="TOUCAN, ISOFORM A"/>
    <property type="match status" value="1"/>
</dbReference>
<name>A0A8C7Y8I3_9TELE</name>
<feature type="coiled-coil region" evidence="2">
    <location>
        <begin position="103"/>
        <end position="231"/>
    </location>
</feature>
<proteinExistence type="predicted"/>
<accession>A0A8C7Y8I3</accession>
<sequence>SARWERLQRDKTALEAAFELQLQELQMQQEEELAAVEEGLRKCHVVETEHLKVEHCAVLEELRTQQQEQVRQKHPRRSFAHEQQKTLLEEDFEKLRLSLQDQVDTLTFQNQSLREKAKRFEEALRKSTDEQIIALAPYQHIDKDLKSLKVVVEIKNQQIHQQEKKIADLEKVAQKNVFLEEKVQVLQQQNEDLKARIEMKLAMSRQLSEENANLQESVEKESTEKKRLSQNNEELLWLLQTSPLMSPASSPLHRSFSTSPVPSSPFDQCFLYTGLSIQNWFVTQIVLLGRSLRFV</sequence>
<dbReference type="Ensembl" id="ENSOSIT00000025903.1">
    <property type="protein sequence ID" value="ENSOSIP00000024543.1"/>
    <property type="gene ID" value="ENSOSIG00000012910.1"/>
</dbReference>
<evidence type="ECO:0000256" key="1">
    <source>
        <dbReference type="ARBA" id="ARBA00023054"/>
    </source>
</evidence>
<dbReference type="GO" id="GO:0005634">
    <property type="term" value="C:nucleus"/>
    <property type="evidence" value="ECO:0007669"/>
    <property type="project" value="TreeGrafter"/>
</dbReference>
<organism evidence="3 4">
    <name type="scientific">Oryzias sinensis</name>
    <name type="common">Chinese medaka</name>
    <dbReference type="NCBI Taxonomy" id="183150"/>
    <lineage>
        <taxon>Eukaryota</taxon>
        <taxon>Metazoa</taxon>
        <taxon>Chordata</taxon>
        <taxon>Craniata</taxon>
        <taxon>Vertebrata</taxon>
        <taxon>Euteleostomi</taxon>
        <taxon>Actinopterygii</taxon>
        <taxon>Neopterygii</taxon>
        <taxon>Teleostei</taxon>
        <taxon>Neoteleostei</taxon>
        <taxon>Acanthomorphata</taxon>
        <taxon>Ovalentaria</taxon>
        <taxon>Atherinomorphae</taxon>
        <taxon>Beloniformes</taxon>
        <taxon>Adrianichthyidae</taxon>
        <taxon>Oryziinae</taxon>
        <taxon>Oryzias</taxon>
    </lineage>
</organism>
<dbReference type="GO" id="GO:0005737">
    <property type="term" value="C:cytoplasm"/>
    <property type="evidence" value="ECO:0007669"/>
    <property type="project" value="TreeGrafter"/>
</dbReference>
<evidence type="ECO:0000313" key="3">
    <source>
        <dbReference type="Ensembl" id="ENSOSIP00000024543.1"/>
    </source>
</evidence>
<reference evidence="3" key="1">
    <citation type="submission" date="2025-08" db="UniProtKB">
        <authorList>
            <consortium name="Ensembl"/>
        </authorList>
    </citation>
    <scope>IDENTIFICATION</scope>
</reference>
<evidence type="ECO:0000313" key="4">
    <source>
        <dbReference type="Proteomes" id="UP000694383"/>
    </source>
</evidence>
<dbReference type="InterPro" id="IPR051293">
    <property type="entry name" value="MTUS1/CCDC69"/>
</dbReference>
<evidence type="ECO:0000256" key="2">
    <source>
        <dbReference type="SAM" id="Coils"/>
    </source>
</evidence>
<keyword evidence="4" id="KW-1185">Reference proteome</keyword>
<dbReference type="GO" id="GO:0008017">
    <property type="term" value="F:microtubule binding"/>
    <property type="evidence" value="ECO:0007669"/>
    <property type="project" value="TreeGrafter"/>
</dbReference>
<dbReference type="Proteomes" id="UP000694383">
    <property type="component" value="Unplaced"/>
</dbReference>